<name>A0A9W7DA13_9STRA</name>
<proteinExistence type="predicted"/>
<reference evidence="2" key="1">
    <citation type="submission" date="2023-04" db="EMBL/GenBank/DDBJ databases">
        <title>Phytophthora fragariaefolia NBRC 109709.</title>
        <authorList>
            <person name="Ichikawa N."/>
            <person name="Sato H."/>
            <person name="Tonouchi N."/>
        </authorList>
    </citation>
    <scope>NUCLEOTIDE SEQUENCE</scope>
    <source>
        <strain evidence="2">NBRC 109709</strain>
    </source>
</reference>
<accession>A0A9W7DA13</accession>
<evidence type="ECO:0000256" key="1">
    <source>
        <dbReference type="SAM" id="MobiDB-lite"/>
    </source>
</evidence>
<feature type="compositionally biased region" description="Low complexity" evidence="1">
    <location>
        <begin position="429"/>
        <end position="442"/>
    </location>
</feature>
<feature type="compositionally biased region" description="Polar residues" evidence="1">
    <location>
        <begin position="489"/>
        <end position="499"/>
    </location>
</feature>
<dbReference type="EMBL" id="BSXT01018881">
    <property type="protein sequence ID" value="GMG15392.1"/>
    <property type="molecule type" value="Genomic_DNA"/>
</dbReference>
<feature type="compositionally biased region" description="Basic and acidic residues" evidence="1">
    <location>
        <begin position="199"/>
        <end position="210"/>
    </location>
</feature>
<evidence type="ECO:0000313" key="3">
    <source>
        <dbReference type="Proteomes" id="UP001165121"/>
    </source>
</evidence>
<protein>
    <submittedName>
        <fullName evidence="2">Unnamed protein product</fullName>
    </submittedName>
</protein>
<organism evidence="2 3">
    <name type="scientific">Phytophthora fragariaefolia</name>
    <dbReference type="NCBI Taxonomy" id="1490495"/>
    <lineage>
        <taxon>Eukaryota</taxon>
        <taxon>Sar</taxon>
        <taxon>Stramenopiles</taxon>
        <taxon>Oomycota</taxon>
        <taxon>Peronosporomycetes</taxon>
        <taxon>Peronosporales</taxon>
        <taxon>Peronosporaceae</taxon>
        <taxon>Phytophthora</taxon>
    </lineage>
</organism>
<feature type="region of interest" description="Disordered" evidence="1">
    <location>
        <begin position="274"/>
        <end position="302"/>
    </location>
</feature>
<feature type="region of interest" description="Disordered" evidence="1">
    <location>
        <begin position="477"/>
        <end position="515"/>
    </location>
</feature>
<feature type="region of interest" description="Disordered" evidence="1">
    <location>
        <begin position="84"/>
        <end position="259"/>
    </location>
</feature>
<sequence length="515" mass="57264">MKSDPNLVNRRASPNGSDGDENDSSLTRERRSKSSVYVHTKKTQHHSANSTPSNRPMKDNDEDTQLIGRSPLAWIQRFEEWHKDIKTQKEKKKAEKKRLRLNQRSESMYPIPRNGHSDSGSGNSWLRGAIDSSPLPLRSQSKKSQGFGVDGFSLGHRRRSNEYQRPPVDVPMLEEPPLSRSFSDPFRSPAGISGHHRHATIEKVPQEAERGPMLPQHPFKRDYDGPPPKLDFDDARKLSRSGSVRGSRGFSDQSTLSRSTNSYANTASFTLDQQDDACSNHSSDDKGAKQNADELSPPPLHLDRPVARELLYSPMHSRSNLVDVVVDEPSAYAPRSAHSRSNSVDYVVDKPARPPVHCRSSSMDFVDESSGCAAPMIRRFISVPVEDLFDQQKRLRSNCSQAMRERANVLQYMHRKASDASSITGSIPRSPARMSESSSDSSRFGDHASNRSGKYRKSSFSFFDKLSTDLEGSLADEAEFKTESIGRGSMSSVATGRSSTVDEQRPMGGPISISS</sequence>
<feature type="region of interest" description="Disordered" evidence="1">
    <location>
        <begin position="1"/>
        <end position="68"/>
    </location>
</feature>
<gene>
    <name evidence="2" type="ORF">Pfra01_002943500</name>
</gene>
<dbReference type="OrthoDB" id="294251at2759"/>
<dbReference type="AlphaFoldDB" id="A0A9W7DA13"/>
<comment type="caution">
    <text evidence="2">The sequence shown here is derived from an EMBL/GenBank/DDBJ whole genome shotgun (WGS) entry which is preliminary data.</text>
</comment>
<keyword evidence="3" id="KW-1185">Reference proteome</keyword>
<feature type="region of interest" description="Disordered" evidence="1">
    <location>
        <begin position="418"/>
        <end position="456"/>
    </location>
</feature>
<evidence type="ECO:0000313" key="2">
    <source>
        <dbReference type="EMBL" id="GMG15392.1"/>
    </source>
</evidence>
<feature type="compositionally biased region" description="Low complexity" evidence="1">
    <location>
        <begin position="240"/>
        <end position="251"/>
    </location>
</feature>
<feature type="compositionally biased region" description="Basic residues" evidence="1">
    <location>
        <begin position="89"/>
        <end position="101"/>
    </location>
</feature>
<feature type="compositionally biased region" description="Basic and acidic residues" evidence="1">
    <location>
        <begin position="282"/>
        <end position="292"/>
    </location>
</feature>
<dbReference type="Proteomes" id="UP001165121">
    <property type="component" value="Unassembled WGS sequence"/>
</dbReference>
<feature type="compositionally biased region" description="Basic and acidic residues" evidence="1">
    <location>
        <begin position="219"/>
        <end position="237"/>
    </location>
</feature>